<keyword evidence="3" id="KW-1185">Reference proteome</keyword>
<sequence>MIQHLVEGLKSQYKHRNFKVSLLPYRQEKWISVNEVFVAPNIERNHPKAWKKVSLYHEIISLDSERLRTVVHSDPGFGKSVLLQQFAYDWCTSSLDSPLQYVNIFILLRLREFQGMKSIYDAIRTILPAESILTTSDIKDILTKGQVFVTFAFDGFDEYINANVEDSDITKIIKGEMFPSFGVVVTTRSSCLQHLQSTPLTQFRLFGFNNSMQETYIERVLGEKPNERQSILSRMQESDILRELCQVPFFFALYAQISLDNLIKSRYDSVTGYFSHMLACLFSHMHSKIKRDIKSPWEMGEENLQHRISLGKVAYNGLVHKTPQLSWSEEKMLNELGSSCYEFYVNAGILLKEYEQVFVSYPGSHLRDHLTNRSSVSFLHTTVQEYYAAVYIAHMLKDISESDFVQVLKRIDCNNSHYVFRFICGLDPLAAKLVLDFLRDLGDDADMYSILCVLEQGGDGIDDVIAELCKKQIVFFFGESKLLQRSKILVLQLASKRKISIFSVCLFHCLLTSSCNEVKELESLDFYTGLSFPILDTLKMLMIDEIVPLQYISEGILHYATKCRALKSLM</sequence>
<dbReference type="PANTHER" id="PTHR46312:SF2">
    <property type="entry name" value="NUCLEOTIDE-BINDING OLIGOMERIZATION DOMAIN-CONTAINING PROTEIN 2-LIKE"/>
    <property type="match status" value="1"/>
</dbReference>
<evidence type="ECO:0000313" key="3">
    <source>
        <dbReference type="Proteomes" id="UP001152320"/>
    </source>
</evidence>
<dbReference type="Proteomes" id="UP001152320">
    <property type="component" value="Chromosome 1"/>
</dbReference>
<evidence type="ECO:0000313" key="2">
    <source>
        <dbReference type="EMBL" id="KAJ8049881.1"/>
    </source>
</evidence>
<evidence type="ECO:0000259" key="1">
    <source>
        <dbReference type="PROSITE" id="PS50837"/>
    </source>
</evidence>
<reference evidence="2" key="1">
    <citation type="submission" date="2021-10" db="EMBL/GenBank/DDBJ databases">
        <title>Tropical sea cucumber genome reveals ecological adaptation and Cuvierian tubules defense mechanism.</title>
        <authorList>
            <person name="Chen T."/>
        </authorList>
    </citation>
    <scope>NUCLEOTIDE SEQUENCE</scope>
    <source>
        <strain evidence="2">Nanhai2018</strain>
        <tissue evidence="2">Muscle</tissue>
    </source>
</reference>
<name>A0A9Q1CRU0_HOLLE</name>
<dbReference type="PROSITE" id="PS50837">
    <property type="entry name" value="NACHT"/>
    <property type="match status" value="1"/>
</dbReference>
<protein>
    <submittedName>
        <fullName evidence="2">NLR family CARD domain-containing protein 4</fullName>
    </submittedName>
</protein>
<dbReference type="InterPro" id="IPR007111">
    <property type="entry name" value="NACHT_NTPase"/>
</dbReference>
<dbReference type="Gene3D" id="3.40.50.300">
    <property type="entry name" value="P-loop containing nucleotide triphosphate hydrolases"/>
    <property type="match status" value="1"/>
</dbReference>
<dbReference type="OrthoDB" id="8441676at2759"/>
<proteinExistence type="predicted"/>
<gene>
    <name evidence="2" type="ORF">HOLleu_02812</name>
</gene>
<accession>A0A9Q1CRU0</accession>
<feature type="domain" description="NACHT" evidence="1">
    <location>
        <begin position="67"/>
        <end position="190"/>
    </location>
</feature>
<comment type="caution">
    <text evidence="2">The sequence shown here is derived from an EMBL/GenBank/DDBJ whole genome shotgun (WGS) entry which is preliminary data.</text>
</comment>
<dbReference type="AlphaFoldDB" id="A0A9Q1CRU0"/>
<dbReference type="InterPro" id="IPR027417">
    <property type="entry name" value="P-loop_NTPase"/>
</dbReference>
<organism evidence="2 3">
    <name type="scientific">Holothuria leucospilota</name>
    <name type="common">Black long sea cucumber</name>
    <name type="synonym">Mertensiothuria leucospilota</name>
    <dbReference type="NCBI Taxonomy" id="206669"/>
    <lineage>
        <taxon>Eukaryota</taxon>
        <taxon>Metazoa</taxon>
        <taxon>Echinodermata</taxon>
        <taxon>Eleutherozoa</taxon>
        <taxon>Echinozoa</taxon>
        <taxon>Holothuroidea</taxon>
        <taxon>Aspidochirotacea</taxon>
        <taxon>Aspidochirotida</taxon>
        <taxon>Holothuriidae</taxon>
        <taxon>Holothuria</taxon>
    </lineage>
</organism>
<dbReference type="EMBL" id="JAIZAY010000001">
    <property type="protein sequence ID" value="KAJ8049881.1"/>
    <property type="molecule type" value="Genomic_DNA"/>
</dbReference>
<dbReference type="Pfam" id="PF05729">
    <property type="entry name" value="NACHT"/>
    <property type="match status" value="1"/>
</dbReference>
<dbReference type="PANTHER" id="PTHR46312">
    <property type="entry name" value="NACHT DOMAIN-CONTAINING PROTEIN"/>
    <property type="match status" value="1"/>
</dbReference>